<dbReference type="InterPro" id="IPR006439">
    <property type="entry name" value="HAD-SF_hydro_IA"/>
</dbReference>
<protein>
    <submittedName>
        <fullName evidence="5">HAD-IA family hydrolase</fullName>
    </submittedName>
</protein>
<dbReference type="PANTHER" id="PTHR46193:SF10">
    <property type="entry name" value="6-PHOSPHOGLUCONATE PHOSPHATASE"/>
    <property type="match status" value="1"/>
</dbReference>
<dbReference type="PANTHER" id="PTHR46193">
    <property type="entry name" value="6-PHOSPHOGLUCONATE PHOSPHATASE"/>
    <property type="match status" value="1"/>
</dbReference>
<dbReference type="PRINTS" id="PR00413">
    <property type="entry name" value="HADHALOGNASE"/>
</dbReference>
<dbReference type="Gene3D" id="1.10.150.240">
    <property type="entry name" value="Putative phosphatase, domain 2"/>
    <property type="match status" value="1"/>
</dbReference>
<keyword evidence="6" id="KW-1185">Reference proteome</keyword>
<dbReference type="NCBIfam" id="TIGR01509">
    <property type="entry name" value="HAD-SF-IA-v3"/>
    <property type="match status" value="1"/>
</dbReference>
<dbReference type="InterPro" id="IPR051600">
    <property type="entry name" value="Beta-PGM-like"/>
</dbReference>
<sequence>MSKYKCVIFDCDGVLVDSETIGNSVIADMAKDQGVYMSLNEAFAYFKGKSLQSCIDTISELSGKPIPETFVAEYREKSFEAFKKDMKPIEGVKQVLENLSLPFCVASSGPEEKIRLNLGLTGLLPLFENKIFSCYAINKWKPDPAVFLWAAETMGFKPSECVIVEDSLSGVLAAKRGGFDVFGFTAHDYNDELQSEATKVFSSMSELLKML</sequence>
<comment type="similarity">
    <text evidence="2">Belongs to the HAD-like hydrolase superfamily. CbbY/CbbZ/Gph/YieH family.</text>
</comment>
<dbReference type="RefSeq" id="WP_303279887.1">
    <property type="nucleotide sequence ID" value="NZ_JAUOEK010000184.1"/>
</dbReference>
<evidence type="ECO:0000313" key="5">
    <source>
        <dbReference type="EMBL" id="MDO5972155.1"/>
    </source>
</evidence>
<organism evidence="5 6">
    <name type="scientific">Flavivirga aquimarina</name>
    <dbReference type="NCBI Taxonomy" id="2027862"/>
    <lineage>
        <taxon>Bacteria</taxon>
        <taxon>Pseudomonadati</taxon>
        <taxon>Bacteroidota</taxon>
        <taxon>Flavobacteriia</taxon>
        <taxon>Flavobacteriales</taxon>
        <taxon>Flavobacteriaceae</taxon>
        <taxon>Flavivirga</taxon>
    </lineage>
</organism>
<evidence type="ECO:0000313" key="6">
    <source>
        <dbReference type="Proteomes" id="UP001176883"/>
    </source>
</evidence>
<comment type="cofactor">
    <cofactor evidence="1">
        <name>Mg(2+)</name>
        <dbReference type="ChEBI" id="CHEBI:18420"/>
    </cofactor>
</comment>
<dbReference type="SFLD" id="SFLDG01135">
    <property type="entry name" value="C1.5.6:_HAD__Beta-PGM__Phospha"/>
    <property type="match status" value="1"/>
</dbReference>
<dbReference type="CDD" id="cd07526">
    <property type="entry name" value="HAD_BPGM_like"/>
    <property type="match status" value="1"/>
</dbReference>
<dbReference type="Proteomes" id="UP001176883">
    <property type="component" value="Unassembled WGS sequence"/>
</dbReference>
<evidence type="ECO:0000256" key="2">
    <source>
        <dbReference type="ARBA" id="ARBA00006171"/>
    </source>
</evidence>
<dbReference type="SFLD" id="SFLDS00003">
    <property type="entry name" value="Haloacid_Dehalogenase"/>
    <property type="match status" value="1"/>
</dbReference>
<reference evidence="5" key="1">
    <citation type="submission" date="2023-07" db="EMBL/GenBank/DDBJ databases">
        <title>Two novel species in the genus Flavivirga.</title>
        <authorList>
            <person name="Kwon K."/>
        </authorList>
    </citation>
    <scope>NUCLEOTIDE SEQUENCE</scope>
    <source>
        <strain evidence="5">KCTC 52353</strain>
    </source>
</reference>
<evidence type="ECO:0000256" key="4">
    <source>
        <dbReference type="ARBA" id="ARBA00022842"/>
    </source>
</evidence>
<dbReference type="InterPro" id="IPR041492">
    <property type="entry name" value="HAD_2"/>
</dbReference>
<dbReference type="InterPro" id="IPR023198">
    <property type="entry name" value="PGP-like_dom2"/>
</dbReference>
<dbReference type="SUPFAM" id="SSF56784">
    <property type="entry name" value="HAD-like"/>
    <property type="match status" value="1"/>
</dbReference>
<name>A0ABT8WGA2_9FLAO</name>
<keyword evidence="5" id="KW-0378">Hydrolase</keyword>
<keyword evidence="4" id="KW-0460">Magnesium</keyword>
<evidence type="ECO:0000256" key="3">
    <source>
        <dbReference type="ARBA" id="ARBA00022723"/>
    </source>
</evidence>
<gene>
    <name evidence="5" type="ORF">Q4Q35_20335</name>
</gene>
<dbReference type="Pfam" id="PF13419">
    <property type="entry name" value="HAD_2"/>
    <property type="match status" value="1"/>
</dbReference>
<comment type="caution">
    <text evidence="5">The sequence shown here is derived from an EMBL/GenBank/DDBJ whole genome shotgun (WGS) entry which is preliminary data.</text>
</comment>
<keyword evidence="3" id="KW-0479">Metal-binding</keyword>
<accession>A0ABT8WGA2</accession>
<dbReference type="SFLD" id="SFLDG01129">
    <property type="entry name" value="C1.5:_HAD__Beta-PGM__Phosphata"/>
    <property type="match status" value="1"/>
</dbReference>
<dbReference type="InterPro" id="IPR036412">
    <property type="entry name" value="HAD-like_sf"/>
</dbReference>
<dbReference type="GO" id="GO:0016787">
    <property type="term" value="F:hydrolase activity"/>
    <property type="evidence" value="ECO:0007669"/>
    <property type="project" value="UniProtKB-KW"/>
</dbReference>
<dbReference type="Gene3D" id="3.40.50.1000">
    <property type="entry name" value="HAD superfamily/HAD-like"/>
    <property type="match status" value="1"/>
</dbReference>
<dbReference type="InterPro" id="IPR023214">
    <property type="entry name" value="HAD_sf"/>
</dbReference>
<evidence type="ECO:0000256" key="1">
    <source>
        <dbReference type="ARBA" id="ARBA00001946"/>
    </source>
</evidence>
<proteinExistence type="inferred from homology"/>
<dbReference type="EMBL" id="JAUOEK010000184">
    <property type="protein sequence ID" value="MDO5972155.1"/>
    <property type="molecule type" value="Genomic_DNA"/>
</dbReference>